<reference evidence="1 2" key="1">
    <citation type="journal article" date="2016" name="Sci. Rep.">
        <title>Whole genome sequencing identifies a novel species of the genus Capnocytophaga isolated from dog and cat bite wounds in humans.</title>
        <authorList>
            <person name="Zangenah S."/>
            <person name="Abbasi N."/>
            <person name="Andersson A.F."/>
            <person name="Bergman P."/>
        </authorList>
    </citation>
    <scope>NUCLEOTIDE SEQUENCE [LARGE SCALE GENOMIC DNA]</scope>
    <source>
        <strain evidence="1 2">W5</strain>
    </source>
</reference>
<evidence type="ECO:0000313" key="2">
    <source>
        <dbReference type="Proteomes" id="UP001622370"/>
    </source>
</evidence>
<proteinExistence type="predicted"/>
<protein>
    <recommendedName>
        <fullName evidence="3">Phytase-like domain-containing protein</fullName>
    </recommendedName>
</protein>
<gene>
    <name evidence="1" type="ORF">ACI76L_11005</name>
</gene>
<evidence type="ECO:0008006" key="3">
    <source>
        <dbReference type="Google" id="ProtNLM"/>
    </source>
</evidence>
<keyword evidence="2" id="KW-1185">Reference proteome</keyword>
<comment type="caution">
    <text evidence="1">The sequence shown here is derived from an EMBL/GenBank/DDBJ whole genome shotgun (WGS) entry which is preliminary data.</text>
</comment>
<organism evidence="1 2">
    <name type="scientific">Capnocytophaga stomatis</name>
    <dbReference type="NCBI Taxonomy" id="1848904"/>
    <lineage>
        <taxon>Bacteria</taxon>
        <taxon>Pseudomonadati</taxon>
        <taxon>Bacteroidota</taxon>
        <taxon>Flavobacteriia</taxon>
        <taxon>Flavobacteriales</taxon>
        <taxon>Flavobacteriaceae</taxon>
        <taxon>Capnocytophaga</taxon>
    </lineage>
</organism>
<accession>A0ABW8QEV5</accession>
<dbReference type="EMBL" id="JBJGWJ010000009">
    <property type="protein sequence ID" value="MFK8294314.1"/>
    <property type="molecule type" value="Genomic_DNA"/>
</dbReference>
<name>A0ABW8QEV5_9FLAO</name>
<dbReference type="Proteomes" id="UP001622370">
    <property type="component" value="Unassembled WGS sequence"/>
</dbReference>
<dbReference type="RefSeq" id="WP_405254798.1">
    <property type="nucleotide sequence ID" value="NZ_JBJGWE010000009.1"/>
</dbReference>
<evidence type="ECO:0000313" key="1">
    <source>
        <dbReference type="EMBL" id="MFK8294314.1"/>
    </source>
</evidence>
<sequence>MKIKNLKNTNTRAVLFIEATNERPLPDGNKGILGNNGILNQVINVHRPFAPKNGGIGDLGFIIITSKKEYFYAFDYSKDLQGWTYQIMRGAEILDIKIGQIRENQFQILNGSVYLLSDCEFEGYNFYTQDDFGNQVVDKKRRALNKANVLSEKDFIK</sequence>